<evidence type="ECO:0000256" key="2">
    <source>
        <dbReference type="ARBA" id="ARBA00023015"/>
    </source>
</evidence>
<evidence type="ECO:0000256" key="3">
    <source>
        <dbReference type="ARBA" id="ARBA00023125"/>
    </source>
</evidence>
<evidence type="ECO:0000256" key="4">
    <source>
        <dbReference type="ARBA" id="ARBA00023163"/>
    </source>
</evidence>
<evidence type="ECO:0000313" key="8">
    <source>
        <dbReference type="Proteomes" id="UP000694544"/>
    </source>
</evidence>
<feature type="compositionally biased region" description="Polar residues" evidence="5">
    <location>
        <begin position="102"/>
        <end position="116"/>
    </location>
</feature>
<dbReference type="CDD" id="cd14660">
    <property type="entry name" value="E2F_DD"/>
    <property type="match status" value="1"/>
</dbReference>
<keyword evidence="2" id="KW-0805">Transcription regulation</keyword>
<dbReference type="Gene3D" id="6.10.250.540">
    <property type="match status" value="1"/>
</dbReference>
<dbReference type="GeneTree" id="ENSGT00940000155734"/>
<dbReference type="Pfam" id="PF16421">
    <property type="entry name" value="E2F_CC-MB"/>
    <property type="match status" value="1"/>
</dbReference>
<name>A0A8C6FYZ7_MOSMO</name>
<protein>
    <recommendedName>
        <fullName evidence="6">E2F transcription factor CC-MB domain-containing protein</fullName>
    </recommendedName>
</protein>
<dbReference type="InterPro" id="IPR037241">
    <property type="entry name" value="E2F-DP_heterodim"/>
</dbReference>
<reference evidence="7" key="1">
    <citation type="submission" date="2025-08" db="UniProtKB">
        <authorList>
            <consortium name="Ensembl"/>
        </authorList>
    </citation>
    <scope>IDENTIFICATION</scope>
</reference>
<organism evidence="7 8">
    <name type="scientific">Moschus moschiferus</name>
    <name type="common">Siberian musk deer</name>
    <name type="synonym">Moschus sibiricus</name>
    <dbReference type="NCBI Taxonomy" id="68415"/>
    <lineage>
        <taxon>Eukaryota</taxon>
        <taxon>Metazoa</taxon>
        <taxon>Chordata</taxon>
        <taxon>Craniata</taxon>
        <taxon>Vertebrata</taxon>
        <taxon>Euteleostomi</taxon>
        <taxon>Mammalia</taxon>
        <taxon>Eutheria</taxon>
        <taxon>Laurasiatheria</taxon>
        <taxon>Artiodactyla</taxon>
        <taxon>Ruminantia</taxon>
        <taxon>Pecora</taxon>
        <taxon>Moschidae</taxon>
        <taxon>Moschus</taxon>
    </lineage>
</organism>
<proteinExistence type="inferred from homology"/>
<sequence>MKKDPKTKIPRSALDELIMDCSQQLLELIEDKENKSLAYVSYQDMYSLGVFREQTVFAVKAPGETTLDILPPTGDSIPVHMKSTTGPIDVCVCVMTQDLSSNETLDGVGTSSSESTQPEHPHPEKEDPPEQSEELLEVKANGM</sequence>
<dbReference type="SUPFAM" id="SSF144074">
    <property type="entry name" value="E2F-DP heterodimerization region"/>
    <property type="match status" value="1"/>
</dbReference>
<keyword evidence="4" id="KW-0804">Transcription</keyword>
<feature type="domain" description="E2F transcription factor CC-MB" evidence="6">
    <location>
        <begin position="12"/>
        <end position="93"/>
    </location>
</feature>
<evidence type="ECO:0000313" key="7">
    <source>
        <dbReference type="Ensembl" id="ENSMMSP00000031286.1"/>
    </source>
</evidence>
<feature type="region of interest" description="Disordered" evidence="5">
    <location>
        <begin position="102"/>
        <end position="143"/>
    </location>
</feature>
<dbReference type="GO" id="GO:0003677">
    <property type="term" value="F:DNA binding"/>
    <property type="evidence" value="ECO:0007669"/>
    <property type="project" value="UniProtKB-KW"/>
</dbReference>
<dbReference type="Ensembl" id="ENSMMST00000034409.1">
    <property type="protein sequence ID" value="ENSMMSP00000031286.1"/>
    <property type="gene ID" value="ENSMMSG00000023268.1"/>
</dbReference>
<accession>A0A8C6FYZ7</accession>
<keyword evidence="8" id="KW-1185">Reference proteome</keyword>
<keyword evidence="3" id="KW-0238">DNA-binding</keyword>
<dbReference type="Proteomes" id="UP000694544">
    <property type="component" value="Unplaced"/>
</dbReference>
<dbReference type="InterPro" id="IPR032198">
    <property type="entry name" value="E2F_CC-MB"/>
</dbReference>
<feature type="compositionally biased region" description="Basic and acidic residues" evidence="5">
    <location>
        <begin position="117"/>
        <end position="128"/>
    </location>
</feature>
<dbReference type="GO" id="GO:0046983">
    <property type="term" value="F:protein dimerization activity"/>
    <property type="evidence" value="ECO:0007669"/>
    <property type="project" value="InterPro"/>
</dbReference>
<dbReference type="AlphaFoldDB" id="A0A8C6FYZ7"/>
<evidence type="ECO:0000259" key="6">
    <source>
        <dbReference type="Pfam" id="PF16421"/>
    </source>
</evidence>
<evidence type="ECO:0000256" key="5">
    <source>
        <dbReference type="SAM" id="MobiDB-lite"/>
    </source>
</evidence>
<reference evidence="7" key="2">
    <citation type="submission" date="2025-09" db="UniProtKB">
        <authorList>
            <consortium name="Ensembl"/>
        </authorList>
    </citation>
    <scope>IDENTIFICATION</scope>
</reference>
<evidence type="ECO:0000256" key="1">
    <source>
        <dbReference type="ARBA" id="ARBA00010940"/>
    </source>
</evidence>
<comment type="similarity">
    <text evidence="1">Belongs to the E2F/DP family.</text>
</comment>